<reference evidence="1" key="1">
    <citation type="submission" date="2022-03" db="EMBL/GenBank/DDBJ databases">
        <title>Identification of a novel bacterium isolated from mangrove sediments.</title>
        <authorList>
            <person name="Pan X."/>
        </authorList>
    </citation>
    <scope>NUCLEOTIDE SEQUENCE</scope>
    <source>
        <strain evidence="1">B2580</strain>
    </source>
</reference>
<gene>
    <name evidence="1" type="ORF">MTR64_07550</name>
</gene>
<name>A0ABT0B036_9SPHN</name>
<accession>A0ABT0B036</accession>
<comment type="caution">
    <text evidence="1">The sequence shown here is derived from an EMBL/GenBank/DDBJ whole genome shotgun (WGS) entry which is preliminary data.</text>
</comment>
<proteinExistence type="predicted"/>
<organism evidence="1 2">
    <name type="scientific">Novosphingobium album</name>
    <name type="common">ex Hu et al. 2023</name>
    <dbReference type="NCBI Taxonomy" id="2930093"/>
    <lineage>
        <taxon>Bacteria</taxon>
        <taxon>Pseudomonadati</taxon>
        <taxon>Pseudomonadota</taxon>
        <taxon>Alphaproteobacteria</taxon>
        <taxon>Sphingomonadales</taxon>
        <taxon>Sphingomonadaceae</taxon>
        <taxon>Novosphingobium</taxon>
    </lineage>
</organism>
<dbReference type="EMBL" id="JALHLE010000008">
    <property type="protein sequence ID" value="MCJ2178414.1"/>
    <property type="molecule type" value="Genomic_DNA"/>
</dbReference>
<keyword evidence="2" id="KW-1185">Reference proteome</keyword>
<sequence length="63" mass="7172">MLKEDVPACLVRAREEVLIALSAGTIEEAREHRQVADSYIKRAVLDLHQHPHRQHNWAALAAH</sequence>
<evidence type="ECO:0000313" key="1">
    <source>
        <dbReference type="EMBL" id="MCJ2178414.1"/>
    </source>
</evidence>
<dbReference type="Proteomes" id="UP001162880">
    <property type="component" value="Unassembled WGS sequence"/>
</dbReference>
<protein>
    <submittedName>
        <fullName evidence="1">Uncharacterized protein</fullName>
    </submittedName>
</protein>
<dbReference type="RefSeq" id="WP_243992443.1">
    <property type="nucleotide sequence ID" value="NZ_JALHLE010000008.1"/>
</dbReference>
<evidence type="ECO:0000313" key="2">
    <source>
        <dbReference type="Proteomes" id="UP001162880"/>
    </source>
</evidence>